<dbReference type="GO" id="GO:1904680">
    <property type="term" value="F:peptide transmembrane transporter activity"/>
    <property type="evidence" value="ECO:0007669"/>
    <property type="project" value="TreeGrafter"/>
</dbReference>
<dbReference type="GO" id="GO:0042597">
    <property type="term" value="C:periplasmic space"/>
    <property type="evidence" value="ECO:0007669"/>
    <property type="project" value="UniProtKB-ARBA"/>
</dbReference>
<dbReference type="Gene3D" id="3.40.190.10">
    <property type="entry name" value="Periplasmic binding protein-like II"/>
    <property type="match status" value="1"/>
</dbReference>
<dbReference type="Proteomes" id="UP000613840">
    <property type="component" value="Unassembled WGS sequence"/>
</dbReference>
<feature type="domain" description="Solute-binding protein family 5" evidence="2">
    <location>
        <begin position="89"/>
        <end position="470"/>
    </location>
</feature>
<proteinExistence type="predicted"/>
<dbReference type="PANTHER" id="PTHR30290">
    <property type="entry name" value="PERIPLASMIC BINDING COMPONENT OF ABC TRANSPORTER"/>
    <property type="match status" value="1"/>
</dbReference>
<sequence length="559" mass="60648">MKNYWKAAAALIIVGAVMLAGCSTGSSKSASKSGNDNGGSVTVSVVGAIEGFNYLKAGSNIVFTEQMMHGIWPDSFTPDPSLKSVMNSDLLESADLISKSPQVVQYKINPKASWSDGTPISADDYIYLWEAMSGNKKFKDADGSAFLPANTSGYDQISSVKGSDGGKTVTVKFSSSFSDWKSLFNPILPSHVVKKVGFNSGLDNFGDALKVSGGPWMADSYADGQSFVKVRNPKYWGKAAGLSSIVYRIINDSTELASAVQNGEIQVVNPTNGTVSLKDALQGVGGFHLVTAPSLTFQHLDFNESNEYLAKTDIRRAIANAINRNEIVQRTVGQINPKATTIGNHIFLPGQPGYVDNSGEYGKFDAKKAKQALLKAGMVEGSDGYLQPTWGSQAGKDFTLSIVSASGRELWNQIQQLVQAQLKAVGIKVKIVTLTDYFSQVQKGNYDMATYGWAINPYPSTMKSVWCSYTNAECASNWAHYSNSKVDALLKKATGELDSQKASVLYNQADKLLWSDMASLELYEYQQVGGWSGSVDIENLKYNSSALGFHWNDQDWRLK</sequence>
<dbReference type="InterPro" id="IPR000914">
    <property type="entry name" value="SBP_5_dom"/>
</dbReference>
<dbReference type="Pfam" id="PF00496">
    <property type="entry name" value="SBP_bac_5"/>
    <property type="match status" value="1"/>
</dbReference>
<evidence type="ECO:0000259" key="2">
    <source>
        <dbReference type="Pfam" id="PF00496"/>
    </source>
</evidence>
<protein>
    <submittedName>
        <fullName evidence="3">Peptide ABC transporter substrate-binding protein</fullName>
    </submittedName>
</protein>
<evidence type="ECO:0000313" key="4">
    <source>
        <dbReference type="Proteomes" id="UP000613840"/>
    </source>
</evidence>
<dbReference type="InterPro" id="IPR030678">
    <property type="entry name" value="Peptide/Ni-bd"/>
</dbReference>
<keyword evidence="4" id="KW-1185">Reference proteome</keyword>
<reference evidence="3" key="2">
    <citation type="submission" date="2020-09" db="EMBL/GenBank/DDBJ databases">
        <authorList>
            <person name="Sun Q."/>
            <person name="Zhou Y."/>
        </authorList>
    </citation>
    <scope>NUCLEOTIDE SEQUENCE</scope>
    <source>
        <strain evidence="3">CGMCC 4.7306</strain>
    </source>
</reference>
<dbReference type="SUPFAM" id="SSF53850">
    <property type="entry name" value="Periplasmic binding protein-like II"/>
    <property type="match status" value="1"/>
</dbReference>
<feature type="chain" id="PRO_5039270632" evidence="1">
    <location>
        <begin position="21"/>
        <end position="559"/>
    </location>
</feature>
<accession>A0A917SD93</accession>
<gene>
    <name evidence="3" type="ORF">GCM10011575_35110</name>
</gene>
<feature type="signal peptide" evidence="1">
    <location>
        <begin position="1"/>
        <end position="20"/>
    </location>
</feature>
<keyword evidence="1" id="KW-0732">Signal</keyword>
<dbReference type="AlphaFoldDB" id="A0A917SD93"/>
<dbReference type="PIRSF" id="PIRSF002741">
    <property type="entry name" value="MppA"/>
    <property type="match status" value="1"/>
</dbReference>
<organism evidence="3 4">
    <name type="scientific">Microlunatus endophyticus</name>
    <dbReference type="NCBI Taxonomy" id="1716077"/>
    <lineage>
        <taxon>Bacteria</taxon>
        <taxon>Bacillati</taxon>
        <taxon>Actinomycetota</taxon>
        <taxon>Actinomycetes</taxon>
        <taxon>Propionibacteriales</taxon>
        <taxon>Propionibacteriaceae</taxon>
        <taxon>Microlunatus</taxon>
    </lineage>
</organism>
<dbReference type="GO" id="GO:0043190">
    <property type="term" value="C:ATP-binding cassette (ABC) transporter complex"/>
    <property type="evidence" value="ECO:0007669"/>
    <property type="project" value="InterPro"/>
</dbReference>
<dbReference type="Gene3D" id="3.10.105.10">
    <property type="entry name" value="Dipeptide-binding Protein, Domain 3"/>
    <property type="match status" value="1"/>
</dbReference>
<evidence type="ECO:0000313" key="3">
    <source>
        <dbReference type="EMBL" id="GGL73713.1"/>
    </source>
</evidence>
<dbReference type="EMBL" id="BMMZ01000009">
    <property type="protein sequence ID" value="GGL73713.1"/>
    <property type="molecule type" value="Genomic_DNA"/>
</dbReference>
<evidence type="ECO:0000256" key="1">
    <source>
        <dbReference type="SAM" id="SignalP"/>
    </source>
</evidence>
<name>A0A917SD93_9ACTN</name>
<dbReference type="PANTHER" id="PTHR30290:SF65">
    <property type="entry name" value="MONOACYL PHOSPHATIDYLINOSITOL TETRAMANNOSIDE-BINDING PROTEIN LPQW-RELATED"/>
    <property type="match status" value="1"/>
</dbReference>
<reference evidence="3" key="1">
    <citation type="journal article" date="2014" name="Int. J. Syst. Evol. Microbiol.">
        <title>Complete genome sequence of Corynebacterium casei LMG S-19264T (=DSM 44701T), isolated from a smear-ripened cheese.</title>
        <authorList>
            <consortium name="US DOE Joint Genome Institute (JGI-PGF)"/>
            <person name="Walter F."/>
            <person name="Albersmeier A."/>
            <person name="Kalinowski J."/>
            <person name="Ruckert C."/>
        </authorList>
    </citation>
    <scope>NUCLEOTIDE SEQUENCE</scope>
    <source>
        <strain evidence="3">CGMCC 4.7306</strain>
    </source>
</reference>
<dbReference type="GO" id="GO:0015833">
    <property type="term" value="P:peptide transport"/>
    <property type="evidence" value="ECO:0007669"/>
    <property type="project" value="TreeGrafter"/>
</dbReference>
<dbReference type="PROSITE" id="PS51257">
    <property type="entry name" value="PROKAR_LIPOPROTEIN"/>
    <property type="match status" value="1"/>
</dbReference>
<dbReference type="InterPro" id="IPR039424">
    <property type="entry name" value="SBP_5"/>
</dbReference>
<dbReference type="CDD" id="cd08501">
    <property type="entry name" value="PBP2_Lpqw"/>
    <property type="match status" value="1"/>
</dbReference>
<comment type="caution">
    <text evidence="3">The sequence shown here is derived from an EMBL/GenBank/DDBJ whole genome shotgun (WGS) entry which is preliminary data.</text>
</comment>